<dbReference type="InterPro" id="IPR037460">
    <property type="entry name" value="SEST-like"/>
</dbReference>
<keyword evidence="3" id="KW-0378">Hydrolase</keyword>
<dbReference type="PROSITE" id="PS51257">
    <property type="entry name" value="PROKAR_LIPOPROTEIN"/>
    <property type="match status" value="1"/>
</dbReference>
<dbReference type="Pfam" id="PF13472">
    <property type="entry name" value="Lipase_GDSL_2"/>
    <property type="match status" value="1"/>
</dbReference>
<dbReference type="PANTHER" id="PTHR37981">
    <property type="entry name" value="LIPASE 2"/>
    <property type="match status" value="1"/>
</dbReference>
<dbReference type="Gene3D" id="3.40.50.1110">
    <property type="entry name" value="SGNH hydrolase"/>
    <property type="match status" value="1"/>
</dbReference>
<organism evidence="3 4">
    <name type="scientific">Nocardioides koreensis</name>
    <dbReference type="NCBI Taxonomy" id="433651"/>
    <lineage>
        <taxon>Bacteria</taxon>
        <taxon>Bacillati</taxon>
        <taxon>Actinomycetota</taxon>
        <taxon>Actinomycetes</taxon>
        <taxon>Propionibacteriales</taxon>
        <taxon>Nocardioidaceae</taxon>
        <taxon>Nocardioides</taxon>
    </lineage>
</organism>
<evidence type="ECO:0000259" key="2">
    <source>
        <dbReference type="Pfam" id="PF13472"/>
    </source>
</evidence>
<dbReference type="EMBL" id="BAAAQR010000009">
    <property type="protein sequence ID" value="GAA2149413.1"/>
    <property type="molecule type" value="Genomic_DNA"/>
</dbReference>
<comment type="caution">
    <text evidence="3">The sequence shown here is derived from an EMBL/GenBank/DDBJ whole genome shotgun (WGS) entry which is preliminary data.</text>
</comment>
<evidence type="ECO:0000256" key="1">
    <source>
        <dbReference type="SAM" id="SignalP"/>
    </source>
</evidence>
<dbReference type="InterPro" id="IPR013830">
    <property type="entry name" value="SGNH_hydro"/>
</dbReference>
<proteinExistence type="predicted"/>
<dbReference type="InterPro" id="IPR036514">
    <property type="entry name" value="SGNH_hydro_sf"/>
</dbReference>
<protein>
    <submittedName>
        <fullName evidence="3">SGNH/GDSL hydrolase family protein</fullName>
    </submittedName>
</protein>
<dbReference type="PANTHER" id="PTHR37981:SF1">
    <property type="entry name" value="SGNH HYDROLASE-TYPE ESTERASE DOMAIN-CONTAINING PROTEIN"/>
    <property type="match status" value="1"/>
</dbReference>
<keyword evidence="1" id="KW-0732">Signal</keyword>
<feature type="signal peptide" evidence="1">
    <location>
        <begin position="1"/>
        <end position="25"/>
    </location>
</feature>
<name>A0ABP5LL35_9ACTN</name>
<accession>A0ABP5LL35</accession>
<feature type="chain" id="PRO_5047439652" evidence="1">
    <location>
        <begin position="26"/>
        <end position="308"/>
    </location>
</feature>
<feature type="domain" description="SGNH hydrolase-type esterase" evidence="2">
    <location>
        <begin position="59"/>
        <end position="293"/>
    </location>
</feature>
<keyword evidence="4" id="KW-1185">Reference proteome</keyword>
<dbReference type="CDD" id="cd01823">
    <property type="entry name" value="SEST_like"/>
    <property type="match status" value="1"/>
</dbReference>
<dbReference type="RefSeq" id="WP_344153536.1">
    <property type="nucleotide sequence ID" value="NZ_BAAAQR010000009.1"/>
</dbReference>
<gene>
    <name evidence="3" type="ORF">GCM10009844_28980</name>
</gene>
<dbReference type="SUPFAM" id="SSF52266">
    <property type="entry name" value="SGNH hydrolase"/>
    <property type="match status" value="1"/>
</dbReference>
<dbReference type="Proteomes" id="UP001501771">
    <property type="component" value="Unassembled WGS sequence"/>
</dbReference>
<sequence>MTRTTRALAAGLLALALGAAGCSQGDEGVRAGVAEQSAPTPDADVPTATDAGRYARYVALGDSYTAAPLVPETDVTNGCLRSTDNYPALVAAALPGTELVDVSCSGADSGSMVGVQRTGDQPQPPQFDALTEETDLVTVGIGGNDFNLFATLIGTCVRLRSSDPQGAPCEAQFTSGGTDQLARELRQIRGHVAAIVTGIRDRAPHARVVVVGYPQILPDQGSCRSLLPLAAGDYAYARRINEGLAAAVERGAGKADAYVDTFGPSAGHDICADDPWINGQATDPNRALAFHPFAAEQKAVARLVLDAL</sequence>
<dbReference type="GO" id="GO:0016787">
    <property type="term" value="F:hydrolase activity"/>
    <property type="evidence" value="ECO:0007669"/>
    <property type="project" value="UniProtKB-KW"/>
</dbReference>
<evidence type="ECO:0000313" key="3">
    <source>
        <dbReference type="EMBL" id="GAA2149413.1"/>
    </source>
</evidence>
<reference evidence="4" key="1">
    <citation type="journal article" date="2019" name="Int. J. Syst. Evol. Microbiol.">
        <title>The Global Catalogue of Microorganisms (GCM) 10K type strain sequencing project: providing services to taxonomists for standard genome sequencing and annotation.</title>
        <authorList>
            <consortium name="The Broad Institute Genomics Platform"/>
            <consortium name="The Broad Institute Genome Sequencing Center for Infectious Disease"/>
            <person name="Wu L."/>
            <person name="Ma J."/>
        </authorList>
    </citation>
    <scope>NUCLEOTIDE SEQUENCE [LARGE SCALE GENOMIC DNA]</scope>
    <source>
        <strain evidence="4">JCM 16022</strain>
    </source>
</reference>
<evidence type="ECO:0000313" key="4">
    <source>
        <dbReference type="Proteomes" id="UP001501771"/>
    </source>
</evidence>